<dbReference type="InterPro" id="IPR020449">
    <property type="entry name" value="Tscrpt_reg_AraC-type_HTH"/>
</dbReference>
<dbReference type="SUPFAM" id="SSF51182">
    <property type="entry name" value="RmlC-like cupins"/>
    <property type="match status" value="1"/>
</dbReference>
<accession>A0ABT0CVU9</accession>
<geneLocation type="plasmid" evidence="7">
    <name>unnamed</name>
</geneLocation>
<dbReference type="InterPro" id="IPR003313">
    <property type="entry name" value="AraC-bd"/>
</dbReference>
<keyword evidence="1" id="KW-0805">Transcription regulation</keyword>
<proteinExistence type="predicted"/>
<evidence type="ECO:0000256" key="3">
    <source>
        <dbReference type="ARBA" id="ARBA00023159"/>
    </source>
</evidence>
<keyword evidence="7" id="KW-0614">Plasmid</keyword>
<keyword evidence="3" id="KW-0010">Activator</keyword>
<comment type="caution">
    <text evidence="7">The sequence shown here is derived from an EMBL/GenBank/DDBJ whole genome shotgun (WGS) entry which is preliminary data.</text>
</comment>
<dbReference type="SMART" id="SM00342">
    <property type="entry name" value="HTH_ARAC"/>
    <property type="match status" value="1"/>
</dbReference>
<evidence type="ECO:0000256" key="5">
    <source>
        <dbReference type="SAM" id="MobiDB-lite"/>
    </source>
</evidence>
<evidence type="ECO:0000313" key="8">
    <source>
        <dbReference type="Proteomes" id="UP001522662"/>
    </source>
</evidence>
<dbReference type="Gene3D" id="1.10.10.60">
    <property type="entry name" value="Homeodomain-like"/>
    <property type="match status" value="1"/>
</dbReference>
<dbReference type="EMBL" id="JALAYX010000001">
    <property type="protein sequence ID" value="MCJ8237279.1"/>
    <property type="molecule type" value="Genomic_DNA"/>
</dbReference>
<sequence length="313" mass="35030">MKKRNSQLGDLIPTYDLYGEDDPSGSRFWVHCETIAARSALHHWEIGLHRHERYFQILLVTGGSGDAIFDGETVRFEPMSLVTVPPAVGHGFRFSPDIEGYVFTFLASRLPVRPGEPSAFGDFLSAPRITRLPQETGEGKLIIDHLLRVATEWEGRLTGRTVLMETGLAASLALTARIAAQDQTEAEGTDENDRRIEAFSALLHREVRNHRPASFYASALGITPTHLNRVLKAKTGLGTQDLVARRLIEEAQRELLFTPGSVKQIAFRLGFSDPAYFSRFFSRQTGMTPGAWRRQEQTRIGSRNDEPGGIRER</sequence>
<name>A0ABT0CVU9_9HYPH</name>
<dbReference type="RefSeq" id="WP_245134689.1">
    <property type="nucleotide sequence ID" value="NZ_CP128477.1"/>
</dbReference>
<dbReference type="PANTHER" id="PTHR43280:SF32">
    <property type="entry name" value="TRANSCRIPTIONAL REGULATORY PROTEIN"/>
    <property type="match status" value="1"/>
</dbReference>
<dbReference type="InterPro" id="IPR014710">
    <property type="entry name" value="RmlC-like_jellyroll"/>
</dbReference>
<keyword evidence="4" id="KW-0804">Transcription</keyword>
<dbReference type="PRINTS" id="PR00032">
    <property type="entry name" value="HTHARAC"/>
</dbReference>
<dbReference type="PROSITE" id="PS01124">
    <property type="entry name" value="HTH_ARAC_FAMILY_2"/>
    <property type="match status" value="1"/>
</dbReference>
<evidence type="ECO:0000256" key="2">
    <source>
        <dbReference type="ARBA" id="ARBA00023125"/>
    </source>
</evidence>
<dbReference type="Pfam" id="PF02311">
    <property type="entry name" value="AraC_binding"/>
    <property type="match status" value="1"/>
</dbReference>
<keyword evidence="8" id="KW-1185">Reference proteome</keyword>
<dbReference type="InterPro" id="IPR047264">
    <property type="entry name" value="Cupin_HpaA-like_N"/>
</dbReference>
<evidence type="ECO:0000313" key="7">
    <source>
        <dbReference type="EMBL" id="MCJ8237279.1"/>
    </source>
</evidence>
<dbReference type="Pfam" id="PF12833">
    <property type="entry name" value="HTH_18"/>
    <property type="match status" value="1"/>
</dbReference>
<evidence type="ECO:0000256" key="4">
    <source>
        <dbReference type="ARBA" id="ARBA00023163"/>
    </source>
</evidence>
<dbReference type="InterPro" id="IPR009057">
    <property type="entry name" value="Homeodomain-like_sf"/>
</dbReference>
<dbReference type="Gene3D" id="2.60.120.10">
    <property type="entry name" value="Jelly Rolls"/>
    <property type="match status" value="1"/>
</dbReference>
<evidence type="ECO:0000256" key="1">
    <source>
        <dbReference type="ARBA" id="ARBA00023015"/>
    </source>
</evidence>
<feature type="region of interest" description="Disordered" evidence="5">
    <location>
        <begin position="288"/>
        <end position="313"/>
    </location>
</feature>
<dbReference type="CDD" id="cd06999">
    <property type="entry name" value="cupin_HpaA-like_N"/>
    <property type="match status" value="1"/>
</dbReference>
<evidence type="ECO:0000259" key="6">
    <source>
        <dbReference type="PROSITE" id="PS01124"/>
    </source>
</evidence>
<dbReference type="SUPFAM" id="SSF46689">
    <property type="entry name" value="Homeodomain-like"/>
    <property type="match status" value="1"/>
</dbReference>
<feature type="domain" description="HTH araC/xylS-type" evidence="6">
    <location>
        <begin position="197"/>
        <end position="295"/>
    </location>
</feature>
<dbReference type="PANTHER" id="PTHR43280">
    <property type="entry name" value="ARAC-FAMILY TRANSCRIPTIONAL REGULATOR"/>
    <property type="match status" value="1"/>
</dbReference>
<gene>
    <name evidence="7" type="ORF">MKJ03_03005</name>
</gene>
<feature type="compositionally biased region" description="Basic and acidic residues" evidence="5">
    <location>
        <begin position="293"/>
        <end position="313"/>
    </location>
</feature>
<dbReference type="Proteomes" id="UP001522662">
    <property type="component" value="Unassembled WGS sequence"/>
</dbReference>
<organism evidence="7 8">
    <name type="scientific">Peteryoungia algae</name>
    <dbReference type="NCBI Taxonomy" id="2919917"/>
    <lineage>
        <taxon>Bacteria</taxon>
        <taxon>Pseudomonadati</taxon>
        <taxon>Pseudomonadota</taxon>
        <taxon>Alphaproteobacteria</taxon>
        <taxon>Hyphomicrobiales</taxon>
        <taxon>Rhizobiaceae</taxon>
        <taxon>Peteryoungia</taxon>
    </lineage>
</organism>
<reference evidence="7 8" key="1">
    <citation type="submission" date="2022-03" db="EMBL/GenBank/DDBJ databases">
        <title>Rhizobium SSM4.3 sp. nov., isolated from Sediment (Gouqi Island).</title>
        <authorList>
            <person name="Chen G."/>
        </authorList>
    </citation>
    <scope>NUCLEOTIDE SEQUENCE [LARGE SCALE GENOMIC DNA]</scope>
    <source>
        <strain evidence="7 8">SSM4.3</strain>
        <plasmid evidence="7">unnamed</plasmid>
    </source>
</reference>
<keyword evidence="2" id="KW-0238">DNA-binding</keyword>
<protein>
    <submittedName>
        <fullName evidence="7">Helix-turn-helix domain-containing protein</fullName>
    </submittedName>
</protein>
<dbReference type="InterPro" id="IPR018060">
    <property type="entry name" value="HTH_AraC"/>
</dbReference>
<dbReference type="InterPro" id="IPR011051">
    <property type="entry name" value="RmlC_Cupin_sf"/>
</dbReference>